<accession>A0ABD1XWM9</accession>
<organism evidence="2 3">
    <name type="scientific">Riccia fluitans</name>
    <dbReference type="NCBI Taxonomy" id="41844"/>
    <lineage>
        <taxon>Eukaryota</taxon>
        <taxon>Viridiplantae</taxon>
        <taxon>Streptophyta</taxon>
        <taxon>Embryophyta</taxon>
        <taxon>Marchantiophyta</taxon>
        <taxon>Marchantiopsida</taxon>
        <taxon>Marchantiidae</taxon>
        <taxon>Marchantiales</taxon>
        <taxon>Ricciaceae</taxon>
        <taxon>Riccia</taxon>
    </lineage>
</organism>
<feature type="compositionally biased region" description="Polar residues" evidence="1">
    <location>
        <begin position="133"/>
        <end position="154"/>
    </location>
</feature>
<dbReference type="EMBL" id="JBHFFA010000007">
    <property type="protein sequence ID" value="KAL2613344.1"/>
    <property type="molecule type" value="Genomic_DNA"/>
</dbReference>
<keyword evidence="3" id="KW-1185">Reference proteome</keyword>
<evidence type="ECO:0000256" key="1">
    <source>
        <dbReference type="SAM" id="MobiDB-lite"/>
    </source>
</evidence>
<gene>
    <name evidence="2" type="ORF">R1flu_025036</name>
</gene>
<dbReference type="Proteomes" id="UP001605036">
    <property type="component" value="Unassembled WGS sequence"/>
</dbReference>
<evidence type="ECO:0000313" key="3">
    <source>
        <dbReference type="Proteomes" id="UP001605036"/>
    </source>
</evidence>
<feature type="region of interest" description="Disordered" evidence="1">
    <location>
        <begin position="98"/>
        <end position="158"/>
    </location>
</feature>
<name>A0ABD1XWM9_9MARC</name>
<comment type="caution">
    <text evidence="2">The sequence shown here is derived from an EMBL/GenBank/DDBJ whole genome shotgun (WGS) entry which is preliminary data.</text>
</comment>
<dbReference type="AlphaFoldDB" id="A0ABD1XWM9"/>
<sequence>MNSALCRQAPWAIGIPSYLESVIAPSESSVIARLHRGSSRELSFPPPPPPQSQAEIVTYGWRGEGRILGWKGTRADAVRYEGVTPPFGSRTCNCLNDSDSPRAYKGRNRSADRPFNPCLETHDRSYRRPHPRTASNRPSFTGSNCSRPATTREQATPLRTRCDSRLQGALIEGPRHVETSALGEEVTTAECATSLIEAISVESSARVKTLRLASVSTRYSSELEPTVLHSCDLRSALINYFQFALTLPS</sequence>
<protein>
    <submittedName>
        <fullName evidence="2">Uncharacterized protein</fullName>
    </submittedName>
</protein>
<reference evidence="2 3" key="1">
    <citation type="submission" date="2024-09" db="EMBL/GenBank/DDBJ databases">
        <title>Chromosome-scale assembly of Riccia fluitans.</title>
        <authorList>
            <person name="Paukszto L."/>
            <person name="Sawicki J."/>
            <person name="Karawczyk K."/>
            <person name="Piernik-Szablinska J."/>
            <person name="Szczecinska M."/>
            <person name="Mazdziarz M."/>
        </authorList>
    </citation>
    <scope>NUCLEOTIDE SEQUENCE [LARGE SCALE GENOMIC DNA]</scope>
    <source>
        <strain evidence="2">Rf_01</strain>
        <tissue evidence="2">Aerial parts of the thallus</tissue>
    </source>
</reference>
<evidence type="ECO:0000313" key="2">
    <source>
        <dbReference type="EMBL" id="KAL2613344.1"/>
    </source>
</evidence>
<proteinExistence type="predicted"/>